<dbReference type="STRING" id="1210086.GCA_001613105_05459"/>
<dbReference type="PANTHER" id="PTHR37816">
    <property type="entry name" value="YALI0E33011P"/>
    <property type="match status" value="1"/>
</dbReference>
<accession>A0A370HZE8</accession>
<sequence length="137" mass="15751">MPADEFRAAVAERIAQSAWVIDGNYHGKLGDLVWSRADTVVWLDLPRPLVMRQIITRTVGRALTGRELWNGNREDWRNMLSLDPERSVIMWAWTTHARNRARYLAAQADPAYRHLEFIRARSHRETAAFLAGCAGHE</sequence>
<dbReference type="InterPro" id="IPR052922">
    <property type="entry name" value="Cytidylate_Kinase-2"/>
</dbReference>
<protein>
    <recommendedName>
        <fullName evidence="3">Adenylate kinase family enzyme</fullName>
    </recommendedName>
</protein>
<proteinExistence type="predicted"/>
<dbReference type="Proteomes" id="UP000254869">
    <property type="component" value="Unassembled WGS sequence"/>
</dbReference>
<name>A0A370HZE8_9NOCA</name>
<dbReference type="AlphaFoldDB" id="A0A370HZE8"/>
<dbReference type="PANTHER" id="PTHR37816:SF1">
    <property type="entry name" value="TOXIN"/>
    <property type="match status" value="1"/>
</dbReference>
<keyword evidence="2" id="KW-1185">Reference proteome</keyword>
<reference evidence="1 2" key="1">
    <citation type="submission" date="2018-07" db="EMBL/GenBank/DDBJ databases">
        <title>Genomic Encyclopedia of Type Strains, Phase IV (KMG-IV): sequencing the most valuable type-strain genomes for metagenomic binning, comparative biology and taxonomic classification.</title>
        <authorList>
            <person name="Goeker M."/>
        </authorList>
    </citation>
    <scope>NUCLEOTIDE SEQUENCE [LARGE SCALE GENOMIC DNA]</scope>
    <source>
        <strain evidence="1 2">DSM 44290</strain>
    </source>
</reference>
<organism evidence="1 2">
    <name type="scientific">Nocardia pseudobrasiliensis</name>
    <dbReference type="NCBI Taxonomy" id="45979"/>
    <lineage>
        <taxon>Bacteria</taxon>
        <taxon>Bacillati</taxon>
        <taxon>Actinomycetota</taxon>
        <taxon>Actinomycetes</taxon>
        <taxon>Mycobacteriales</taxon>
        <taxon>Nocardiaceae</taxon>
        <taxon>Nocardia</taxon>
    </lineage>
</organism>
<comment type="caution">
    <text evidence="1">The sequence shown here is derived from an EMBL/GenBank/DDBJ whole genome shotgun (WGS) entry which is preliminary data.</text>
</comment>
<evidence type="ECO:0000313" key="2">
    <source>
        <dbReference type="Proteomes" id="UP000254869"/>
    </source>
</evidence>
<gene>
    <name evidence="1" type="ORF">DFR76_109217</name>
</gene>
<dbReference type="EMBL" id="QQBC01000009">
    <property type="protein sequence ID" value="RDI63877.1"/>
    <property type="molecule type" value="Genomic_DNA"/>
</dbReference>
<evidence type="ECO:0000313" key="1">
    <source>
        <dbReference type="EMBL" id="RDI63877.1"/>
    </source>
</evidence>
<evidence type="ECO:0008006" key="3">
    <source>
        <dbReference type="Google" id="ProtNLM"/>
    </source>
</evidence>